<name>A0A851GMM9_9BACT</name>
<evidence type="ECO:0000313" key="3">
    <source>
        <dbReference type="Proteomes" id="UP000557872"/>
    </source>
</evidence>
<sequence>MAKQRKGCGLLISALVLFLLSGGLAAYLGYGAYNSGKKFNAQLSEGTRFTTPEHLQYKAEEHTSISVWIEGGNSESPLPTQLLVRDTASGQSVEVHPSKGSTTAFNHHLIATFPVEKGHFYQVAENKLPDGHTLILANVDPNGVLGLVGRILGAVFGGGAIAFLGLVLGIIGAILYFSSKPADEQTQPIPPLV</sequence>
<evidence type="ECO:0000256" key="1">
    <source>
        <dbReference type="SAM" id="Phobius"/>
    </source>
</evidence>
<gene>
    <name evidence="2" type="ORF">HW115_12295</name>
</gene>
<protein>
    <submittedName>
        <fullName evidence="2">Uncharacterized protein</fullName>
    </submittedName>
</protein>
<proteinExistence type="predicted"/>
<comment type="caution">
    <text evidence="2">The sequence shown here is derived from an EMBL/GenBank/DDBJ whole genome shotgun (WGS) entry which is preliminary data.</text>
</comment>
<dbReference type="RefSeq" id="WP_178933173.1">
    <property type="nucleotide sequence ID" value="NZ_JACBAZ010000004.1"/>
</dbReference>
<organism evidence="2 3">
    <name type="scientific">Oceaniferula marina</name>
    <dbReference type="NCBI Taxonomy" id="2748318"/>
    <lineage>
        <taxon>Bacteria</taxon>
        <taxon>Pseudomonadati</taxon>
        <taxon>Verrucomicrobiota</taxon>
        <taxon>Verrucomicrobiia</taxon>
        <taxon>Verrucomicrobiales</taxon>
        <taxon>Verrucomicrobiaceae</taxon>
        <taxon>Oceaniferula</taxon>
    </lineage>
</organism>
<evidence type="ECO:0000313" key="2">
    <source>
        <dbReference type="EMBL" id="NWK56395.1"/>
    </source>
</evidence>
<keyword evidence="1" id="KW-1133">Transmembrane helix</keyword>
<accession>A0A851GMM9</accession>
<keyword evidence="1" id="KW-0472">Membrane</keyword>
<feature type="transmembrane region" description="Helical" evidence="1">
    <location>
        <begin position="151"/>
        <end position="177"/>
    </location>
</feature>
<keyword evidence="1" id="KW-0812">Transmembrane</keyword>
<dbReference type="Proteomes" id="UP000557872">
    <property type="component" value="Unassembled WGS sequence"/>
</dbReference>
<keyword evidence="3" id="KW-1185">Reference proteome</keyword>
<dbReference type="EMBL" id="JACBAZ010000004">
    <property type="protein sequence ID" value="NWK56395.1"/>
    <property type="molecule type" value="Genomic_DNA"/>
</dbReference>
<reference evidence="2 3" key="1">
    <citation type="submission" date="2020-07" db="EMBL/GenBank/DDBJ databases">
        <title>Roseicoccus Jingziensis gen. nov., sp. nov., isolated from coastal seawater.</title>
        <authorList>
            <person name="Feng X."/>
        </authorList>
    </citation>
    <scope>NUCLEOTIDE SEQUENCE [LARGE SCALE GENOMIC DNA]</scope>
    <source>
        <strain evidence="2 3">N1E253</strain>
    </source>
</reference>
<dbReference type="AlphaFoldDB" id="A0A851GMM9"/>